<gene>
    <name evidence="3" type="ORF">IV73_GL001016</name>
</gene>
<evidence type="ECO:0000313" key="3">
    <source>
        <dbReference type="EMBL" id="KRN74893.1"/>
    </source>
</evidence>
<reference evidence="3 4" key="1">
    <citation type="journal article" date="2015" name="Genome Announc.">
        <title>Expanding the biotechnology potential of lactobacilli through comparative genomics of 213 strains and associated genera.</title>
        <authorList>
            <person name="Sun Z."/>
            <person name="Harris H.M."/>
            <person name="McCann A."/>
            <person name="Guo C."/>
            <person name="Argimon S."/>
            <person name="Zhang W."/>
            <person name="Yang X."/>
            <person name="Jeffery I.B."/>
            <person name="Cooney J.C."/>
            <person name="Kagawa T.F."/>
            <person name="Liu W."/>
            <person name="Song Y."/>
            <person name="Salvetti E."/>
            <person name="Wrobel A."/>
            <person name="Rasinkangas P."/>
            <person name="Parkhill J."/>
            <person name="Rea M.C."/>
            <person name="O'Sullivan O."/>
            <person name="Ritari J."/>
            <person name="Douillard F.P."/>
            <person name="Paul Ross R."/>
            <person name="Yang R."/>
            <person name="Briner A.E."/>
            <person name="Felis G.E."/>
            <person name="de Vos W.M."/>
            <person name="Barrangou R."/>
            <person name="Klaenhammer T.R."/>
            <person name="Caufield P.W."/>
            <person name="Cui Y."/>
            <person name="Zhang H."/>
            <person name="O'Toole P.W."/>
        </authorList>
    </citation>
    <scope>NUCLEOTIDE SEQUENCE [LARGE SCALE GENOMIC DNA]</scope>
    <source>
        <strain evidence="3 4">DSM 20593</strain>
    </source>
</reference>
<dbReference type="Proteomes" id="UP000051655">
    <property type="component" value="Unassembled WGS sequence"/>
</dbReference>
<dbReference type="PATRIC" id="fig|1616.3.peg.1036"/>
<feature type="compositionally biased region" description="Basic and acidic residues" evidence="2">
    <location>
        <begin position="1"/>
        <end position="16"/>
    </location>
</feature>
<evidence type="ECO:0000313" key="4">
    <source>
        <dbReference type="Proteomes" id="UP000051655"/>
    </source>
</evidence>
<feature type="region of interest" description="Disordered" evidence="2">
    <location>
        <begin position="1"/>
        <end position="30"/>
    </location>
</feature>
<feature type="coiled-coil region" evidence="1">
    <location>
        <begin position="56"/>
        <end position="276"/>
    </location>
</feature>
<dbReference type="EMBL" id="JQBP01000004">
    <property type="protein sequence ID" value="KRN74893.1"/>
    <property type="molecule type" value="Genomic_DNA"/>
</dbReference>
<accession>A0A0R2JLT3</accession>
<proteinExistence type="predicted"/>
<name>A0A0R2JLT3_9LACO</name>
<organism evidence="3 4">
    <name type="scientific">Weissella kandleri</name>
    <dbReference type="NCBI Taxonomy" id="1616"/>
    <lineage>
        <taxon>Bacteria</taxon>
        <taxon>Bacillati</taxon>
        <taxon>Bacillota</taxon>
        <taxon>Bacilli</taxon>
        <taxon>Lactobacillales</taxon>
        <taxon>Lactobacillaceae</taxon>
        <taxon>Weissella</taxon>
    </lineage>
</organism>
<sequence length="573" mass="67695">MRSRYDEYHKQKERQQQKQMARSRLLAQGRAKAQAVRQTDEKQLERRLDAGIDRTVKKQAREIQQLQQKLNHVKNQQTDLSQMKGKLAKENRSLSGQVRQLKQHLAQEKTNNEAALAEQLQQQADALYLKQVLLDQAQAEQQKSKAQYRQLQKQVSQQDIQINKLEEQRRQLQNLVNKYQSIYGSAAVNPQQFQEKMHQFSKMQASNRKLSARITELEHKLVQQDEVLVKARANSMNLQQQIEEINGTKKKLKKQRQELQDENQRLKKIIDEQDNTKFSLQPWWRKLHDQVIQHLPVRWWNEQAYLQLEPQAFKLADLKTIPGQLRYLQLIMTDENLQEYADLLPLIQQYQKRSHRLATIPKQEVLKVTIKLVDDTYHMFLEGADLGPVPQNSEFDFKDEQVYQVLHFISADRYELVQLLNARPLNARQLQEQAHKRQRQRLKRDQQRDQDNELEAFLHATLTGKHVVIVTWHQPKNYVALFERYGVKVTVINSKQQKHQVVSAMFSKRYDQHYLFLNGVSHPQYYSVYNRYKAFGMPKDVHLIMDENPRNLVLDAAYTLAGQHNKTPITSGI</sequence>
<dbReference type="AlphaFoldDB" id="A0A0R2JLT3"/>
<evidence type="ECO:0000256" key="1">
    <source>
        <dbReference type="SAM" id="Coils"/>
    </source>
</evidence>
<evidence type="ECO:0000256" key="2">
    <source>
        <dbReference type="SAM" id="MobiDB-lite"/>
    </source>
</evidence>
<protein>
    <submittedName>
        <fullName evidence="3">Uncharacterized protein</fullName>
    </submittedName>
</protein>
<keyword evidence="4" id="KW-1185">Reference proteome</keyword>
<dbReference type="RefSeq" id="WP_057755632.1">
    <property type="nucleotide sequence ID" value="NZ_JQBP01000004.1"/>
</dbReference>
<keyword evidence="1" id="KW-0175">Coiled coil</keyword>
<dbReference type="OrthoDB" id="2148359at2"/>
<comment type="caution">
    <text evidence="3">The sequence shown here is derived from an EMBL/GenBank/DDBJ whole genome shotgun (WGS) entry which is preliminary data.</text>
</comment>